<gene>
    <name evidence="1" type="ORF">A0123_00100</name>
</gene>
<dbReference type="Proteomes" id="UP000077786">
    <property type="component" value="Unassembled WGS sequence"/>
</dbReference>
<comment type="caution">
    <text evidence="1">The sequence shown here is derived from an EMBL/GenBank/DDBJ whole genome shotgun (WGS) entry which is preliminary data.</text>
</comment>
<organism evidence="1 2">
    <name type="scientific">Gluconobacter cerinus</name>
    <dbReference type="NCBI Taxonomy" id="38307"/>
    <lineage>
        <taxon>Bacteria</taxon>
        <taxon>Pseudomonadati</taxon>
        <taxon>Pseudomonadota</taxon>
        <taxon>Alphaproteobacteria</taxon>
        <taxon>Acetobacterales</taxon>
        <taxon>Acetobacteraceae</taxon>
        <taxon>Gluconobacter</taxon>
    </lineage>
</organism>
<name>A0A1B6VPZ3_9PROT</name>
<dbReference type="EMBL" id="LUTU01000001">
    <property type="protein sequence ID" value="OAJ69291.1"/>
    <property type="molecule type" value="Genomic_DNA"/>
</dbReference>
<dbReference type="PATRIC" id="fig|38307.3.peg.103"/>
<protein>
    <submittedName>
        <fullName evidence="1">Uncharacterized protein</fullName>
    </submittedName>
</protein>
<reference evidence="1 2" key="1">
    <citation type="submission" date="2016-03" db="EMBL/GenBank/DDBJ databases">
        <title>Draft genome sequence of Gluconobacter cerinus strain CECT 9110.</title>
        <authorList>
            <person name="Sainz F."/>
            <person name="Mas A."/>
            <person name="Torija M.J."/>
        </authorList>
    </citation>
    <scope>NUCLEOTIDE SEQUENCE [LARGE SCALE GENOMIC DNA]</scope>
    <source>
        <strain evidence="1 2">CECT 9110</strain>
    </source>
</reference>
<dbReference type="AlphaFoldDB" id="A0A1B6VPZ3"/>
<accession>A0A1B6VPZ3</accession>
<proteinExistence type="predicted"/>
<evidence type="ECO:0000313" key="2">
    <source>
        <dbReference type="Proteomes" id="UP000077786"/>
    </source>
</evidence>
<evidence type="ECO:0000313" key="1">
    <source>
        <dbReference type="EMBL" id="OAJ69291.1"/>
    </source>
</evidence>
<sequence length="55" mass="5989">MAIKPLFEGDSCRCISVPNSKHMPLLRFAVEFAALYLSGPLIILGSGPIDLIMEI</sequence>